<accession>A0A409YBS6</accession>
<dbReference type="GO" id="GO:0006508">
    <property type="term" value="P:proteolysis"/>
    <property type="evidence" value="ECO:0007669"/>
    <property type="project" value="UniProtKB-KW"/>
</dbReference>
<evidence type="ECO:0000256" key="3">
    <source>
        <dbReference type="RuleBase" id="RU000454"/>
    </source>
</evidence>
<dbReference type="InterPro" id="IPR021109">
    <property type="entry name" value="Peptidase_aspartic_dom_sf"/>
</dbReference>
<dbReference type="PROSITE" id="PS00141">
    <property type="entry name" value="ASP_PROTEASE"/>
    <property type="match status" value="1"/>
</dbReference>
<keyword evidence="2 3" id="KW-0064">Aspartyl protease</keyword>
<dbReference type="OrthoDB" id="15189at2759"/>
<sequence>MIRSAFAICSLYILSLVYTISAVRLELRGTTNPKRSSALPSRLFSRAPTNGLVLQNHADISYYANITLANQQFRVLVDTGSSDLWVAGNVRDSQDSGKQAIINYAVNSVTGPIKLAELKFAGHTTTNQAFLQATPSKENHDGTGILGLGPSAGSFIAQVLPGEGAPVLDRIFSQNRTTPNYFTILLGRDKDPTDFFNGSVTVGEILADYTAILNEPKITITKVPASQSDDQHLQMLLDADGVVGPDGKPITIISAVEQTPNKRQPTVVLDCGFTLPQVPRTLSDAIYSRFQGSEYRQIAGVGGAWTLPCVQEVNVTFKFAGRTYPLHPLDMSIDPESIGLPSITSPDGEKACIGTFQPFTYDRGARPNYDMVLGMAFMRNVYTLFDYGDFVVNSTSLADPYVQLLSITDVAEAHQDFVTVRLGGQDTTATRGVKGIKSQTRSTMYYIIAAVGAVAIVVACSILFILRAKRKRRRR</sequence>
<dbReference type="InParanoid" id="A0A409YBS6"/>
<name>A0A409YBS6_9AGAR</name>
<dbReference type="GO" id="GO:0004190">
    <property type="term" value="F:aspartic-type endopeptidase activity"/>
    <property type="evidence" value="ECO:0007669"/>
    <property type="project" value="UniProtKB-KW"/>
</dbReference>
<evidence type="ECO:0000256" key="1">
    <source>
        <dbReference type="ARBA" id="ARBA00007447"/>
    </source>
</evidence>
<feature type="domain" description="Peptidase A1" evidence="5">
    <location>
        <begin position="62"/>
        <end position="395"/>
    </location>
</feature>
<dbReference type="Gene3D" id="2.40.70.10">
    <property type="entry name" value="Acid Proteases"/>
    <property type="match status" value="2"/>
</dbReference>
<dbReference type="InterPro" id="IPR001969">
    <property type="entry name" value="Aspartic_peptidase_AS"/>
</dbReference>
<evidence type="ECO:0000256" key="4">
    <source>
        <dbReference type="SAM" id="Phobius"/>
    </source>
</evidence>
<proteinExistence type="inferred from homology"/>
<dbReference type="CDD" id="cd05471">
    <property type="entry name" value="pepsin_like"/>
    <property type="match status" value="1"/>
</dbReference>
<comment type="similarity">
    <text evidence="1 3">Belongs to the peptidase A1 family.</text>
</comment>
<keyword evidence="3" id="KW-0378">Hydrolase</keyword>
<keyword evidence="4" id="KW-0472">Membrane</keyword>
<organism evidence="6 7">
    <name type="scientific">Panaeolus cyanescens</name>
    <dbReference type="NCBI Taxonomy" id="181874"/>
    <lineage>
        <taxon>Eukaryota</taxon>
        <taxon>Fungi</taxon>
        <taxon>Dikarya</taxon>
        <taxon>Basidiomycota</taxon>
        <taxon>Agaricomycotina</taxon>
        <taxon>Agaricomycetes</taxon>
        <taxon>Agaricomycetidae</taxon>
        <taxon>Agaricales</taxon>
        <taxon>Agaricineae</taxon>
        <taxon>Galeropsidaceae</taxon>
        <taxon>Panaeolus</taxon>
    </lineage>
</organism>
<evidence type="ECO:0000313" key="6">
    <source>
        <dbReference type="EMBL" id="PPR00466.1"/>
    </source>
</evidence>
<dbReference type="PANTHER" id="PTHR47966:SF57">
    <property type="entry name" value="PEPTIDASE A1 DOMAIN-CONTAINING PROTEIN"/>
    <property type="match status" value="1"/>
</dbReference>
<dbReference type="AlphaFoldDB" id="A0A409YBS6"/>
<keyword evidence="3" id="KW-0645">Protease</keyword>
<dbReference type="PANTHER" id="PTHR47966">
    <property type="entry name" value="BETA-SITE APP-CLEAVING ENZYME, ISOFORM A-RELATED"/>
    <property type="match status" value="1"/>
</dbReference>
<keyword evidence="4" id="KW-1133">Transmembrane helix</keyword>
<dbReference type="SUPFAM" id="SSF50630">
    <property type="entry name" value="Acid proteases"/>
    <property type="match status" value="1"/>
</dbReference>
<evidence type="ECO:0000313" key="7">
    <source>
        <dbReference type="Proteomes" id="UP000284842"/>
    </source>
</evidence>
<comment type="caution">
    <text evidence="6">The sequence shown here is derived from an EMBL/GenBank/DDBJ whole genome shotgun (WGS) entry which is preliminary data.</text>
</comment>
<dbReference type="EMBL" id="NHTK01001311">
    <property type="protein sequence ID" value="PPR00466.1"/>
    <property type="molecule type" value="Genomic_DNA"/>
</dbReference>
<dbReference type="PRINTS" id="PR00792">
    <property type="entry name" value="PEPSIN"/>
</dbReference>
<feature type="transmembrane region" description="Helical" evidence="4">
    <location>
        <begin position="444"/>
        <end position="466"/>
    </location>
</feature>
<gene>
    <name evidence="6" type="ORF">CVT24_004527</name>
</gene>
<dbReference type="InterPro" id="IPR001461">
    <property type="entry name" value="Aspartic_peptidase_A1"/>
</dbReference>
<dbReference type="Proteomes" id="UP000284842">
    <property type="component" value="Unassembled WGS sequence"/>
</dbReference>
<evidence type="ECO:0000256" key="2">
    <source>
        <dbReference type="ARBA" id="ARBA00022750"/>
    </source>
</evidence>
<keyword evidence="7" id="KW-1185">Reference proteome</keyword>
<keyword evidence="4" id="KW-0812">Transmembrane</keyword>
<dbReference type="Pfam" id="PF00026">
    <property type="entry name" value="Asp"/>
    <property type="match status" value="1"/>
</dbReference>
<evidence type="ECO:0000259" key="5">
    <source>
        <dbReference type="PROSITE" id="PS51767"/>
    </source>
</evidence>
<dbReference type="PROSITE" id="PS51767">
    <property type="entry name" value="PEPTIDASE_A1"/>
    <property type="match status" value="1"/>
</dbReference>
<dbReference type="InterPro" id="IPR034164">
    <property type="entry name" value="Pepsin-like_dom"/>
</dbReference>
<protein>
    <recommendedName>
        <fullName evidence="5">Peptidase A1 domain-containing protein</fullName>
    </recommendedName>
</protein>
<reference evidence="6 7" key="1">
    <citation type="journal article" date="2018" name="Evol. Lett.">
        <title>Horizontal gene cluster transfer increased hallucinogenic mushroom diversity.</title>
        <authorList>
            <person name="Reynolds H.T."/>
            <person name="Vijayakumar V."/>
            <person name="Gluck-Thaler E."/>
            <person name="Korotkin H.B."/>
            <person name="Matheny P.B."/>
            <person name="Slot J.C."/>
        </authorList>
    </citation>
    <scope>NUCLEOTIDE SEQUENCE [LARGE SCALE GENOMIC DNA]</scope>
    <source>
        <strain evidence="6 7">2629</strain>
    </source>
</reference>
<dbReference type="InterPro" id="IPR033121">
    <property type="entry name" value="PEPTIDASE_A1"/>
</dbReference>